<reference evidence="1 2" key="1">
    <citation type="submission" date="2019-12" db="EMBL/GenBank/DDBJ databases">
        <title>Chitinophaga sp. strain ysch24 (GDMCC 1.1355), whole genome shotgun sequence.</title>
        <authorList>
            <person name="Zhang X."/>
        </authorList>
    </citation>
    <scope>NUCLEOTIDE SEQUENCE [LARGE SCALE GENOMIC DNA]</scope>
    <source>
        <strain evidence="2">ysch24</strain>
    </source>
</reference>
<organism evidence="1 2">
    <name type="scientific">Chitinophaga tropicalis</name>
    <dbReference type="NCBI Taxonomy" id="2683588"/>
    <lineage>
        <taxon>Bacteria</taxon>
        <taxon>Pseudomonadati</taxon>
        <taxon>Bacteroidota</taxon>
        <taxon>Chitinophagia</taxon>
        <taxon>Chitinophagales</taxon>
        <taxon>Chitinophagaceae</taxon>
        <taxon>Chitinophaga</taxon>
    </lineage>
</organism>
<gene>
    <name evidence="1" type="ORF">GO493_30025</name>
</gene>
<evidence type="ECO:0000313" key="2">
    <source>
        <dbReference type="Proteomes" id="UP000461730"/>
    </source>
</evidence>
<sequence>MSIRIKTVIRIVIIILSFTPKDLSAQFIINHDSEEFNRRALQQLSRDVEFEKSKGRFEYSNNSPTNTLTYSIVLKDKKKYWSRPYTDSIFNAKSNQLRQEAINKGYDTLIINIYYKRDYWYQKYVISPVKP</sequence>
<name>A0A7K1UE25_9BACT</name>
<dbReference type="RefSeq" id="WP_157309944.1">
    <property type="nucleotide sequence ID" value="NZ_WRXN01000028.1"/>
</dbReference>
<accession>A0A7K1UE25</accession>
<comment type="caution">
    <text evidence="1">The sequence shown here is derived from an EMBL/GenBank/DDBJ whole genome shotgun (WGS) entry which is preliminary data.</text>
</comment>
<dbReference type="AlphaFoldDB" id="A0A7K1UE25"/>
<protein>
    <submittedName>
        <fullName evidence="1">Uncharacterized protein</fullName>
    </submittedName>
</protein>
<dbReference type="EMBL" id="WRXN01000028">
    <property type="protein sequence ID" value="MVT12528.1"/>
    <property type="molecule type" value="Genomic_DNA"/>
</dbReference>
<proteinExistence type="predicted"/>
<evidence type="ECO:0000313" key="1">
    <source>
        <dbReference type="EMBL" id="MVT12528.1"/>
    </source>
</evidence>
<dbReference type="Proteomes" id="UP000461730">
    <property type="component" value="Unassembled WGS sequence"/>
</dbReference>
<keyword evidence="2" id="KW-1185">Reference proteome</keyword>